<sequence>MLARTIAVLSMIVAAASAISCTVNSNANYRAGPSSTAPPLGMAQSGARFNALRNQVDWLGGDLLGGRPGVWIHVANLVCAPA</sequence>
<accession>A0AAD4H1S6</accession>
<dbReference type="Proteomes" id="UP001194580">
    <property type="component" value="Unassembled WGS sequence"/>
</dbReference>
<evidence type="ECO:0000256" key="1">
    <source>
        <dbReference type="SAM" id="SignalP"/>
    </source>
</evidence>
<name>A0AAD4H1S6_9FUNG</name>
<gene>
    <name evidence="2" type="ORF">BGZ95_007145</name>
</gene>
<dbReference type="EMBL" id="JAAAIL010003433">
    <property type="protein sequence ID" value="KAG0250612.1"/>
    <property type="molecule type" value="Genomic_DNA"/>
</dbReference>
<proteinExistence type="predicted"/>
<comment type="caution">
    <text evidence="2">The sequence shown here is derived from an EMBL/GenBank/DDBJ whole genome shotgun (WGS) entry which is preliminary data.</text>
</comment>
<organism evidence="2 3">
    <name type="scientific">Linnemannia exigua</name>
    <dbReference type="NCBI Taxonomy" id="604196"/>
    <lineage>
        <taxon>Eukaryota</taxon>
        <taxon>Fungi</taxon>
        <taxon>Fungi incertae sedis</taxon>
        <taxon>Mucoromycota</taxon>
        <taxon>Mortierellomycotina</taxon>
        <taxon>Mortierellomycetes</taxon>
        <taxon>Mortierellales</taxon>
        <taxon>Mortierellaceae</taxon>
        <taxon>Linnemannia</taxon>
    </lineage>
</organism>
<evidence type="ECO:0000313" key="3">
    <source>
        <dbReference type="Proteomes" id="UP001194580"/>
    </source>
</evidence>
<protein>
    <submittedName>
        <fullName evidence="2">Uncharacterized protein</fullName>
    </submittedName>
</protein>
<dbReference type="PROSITE" id="PS51257">
    <property type="entry name" value="PROKAR_LIPOPROTEIN"/>
    <property type="match status" value="1"/>
</dbReference>
<reference evidence="2" key="1">
    <citation type="journal article" date="2020" name="Fungal Divers.">
        <title>Resolving the Mortierellaceae phylogeny through synthesis of multi-gene phylogenetics and phylogenomics.</title>
        <authorList>
            <person name="Vandepol N."/>
            <person name="Liber J."/>
            <person name="Desiro A."/>
            <person name="Na H."/>
            <person name="Kennedy M."/>
            <person name="Barry K."/>
            <person name="Grigoriev I.V."/>
            <person name="Miller A.N."/>
            <person name="O'Donnell K."/>
            <person name="Stajich J.E."/>
            <person name="Bonito G."/>
        </authorList>
    </citation>
    <scope>NUCLEOTIDE SEQUENCE</scope>
    <source>
        <strain evidence="2">NRRL 28262</strain>
    </source>
</reference>
<keyword evidence="1" id="KW-0732">Signal</keyword>
<evidence type="ECO:0000313" key="2">
    <source>
        <dbReference type="EMBL" id="KAG0250612.1"/>
    </source>
</evidence>
<dbReference type="AlphaFoldDB" id="A0AAD4H1S6"/>
<feature type="non-terminal residue" evidence="2">
    <location>
        <position position="82"/>
    </location>
</feature>
<feature type="chain" id="PRO_5042015285" evidence="1">
    <location>
        <begin position="19"/>
        <end position="82"/>
    </location>
</feature>
<feature type="signal peptide" evidence="1">
    <location>
        <begin position="1"/>
        <end position="18"/>
    </location>
</feature>
<keyword evidence="3" id="KW-1185">Reference proteome</keyword>